<dbReference type="PANTHER" id="PTHR30535:SF34">
    <property type="entry name" value="MOLYBDATE-BINDING PROTEIN MOLA"/>
    <property type="match status" value="1"/>
</dbReference>
<dbReference type="PROSITE" id="PS50983">
    <property type="entry name" value="FE_B12_PBP"/>
    <property type="match status" value="1"/>
</dbReference>
<protein>
    <recommendedName>
        <fullName evidence="1">Fe/B12 periplasmic-binding domain-containing protein</fullName>
    </recommendedName>
</protein>
<dbReference type="InterPro" id="IPR050902">
    <property type="entry name" value="ABC_Transporter_SBP"/>
</dbReference>
<dbReference type="Gene3D" id="3.40.50.1980">
    <property type="entry name" value="Nitrogenase molybdenum iron protein domain"/>
    <property type="match status" value="2"/>
</dbReference>
<comment type="caution">
    <text evidence="2">The sequence shown here is derived from an EMBL/GenBank/DDBJ whole genome shotgun (WGS) entry which is preliminary data.</text>
</comment>
<proteinExistence type="predicted"/>
<dbReference type="Proteomes" id="UP000886043">
    <property type="component" value="Unassembled WGS sequence"/>
</dbReference>
<dbReference type="InterPro" id="IPR002491">
    <property type="entry name" value="ABC_transptr_periplasmic_BD"/>
</dbReference>
<dbReference type="AlphaFoldDB" id="A0A7C3CSI4"/>
<dbReference type="EMBL" id="DRMH01000078">
    <property type="protein sequence ID" value="HFC98014.1"/>
    <property type="molecule type" value="Genomic_DNA"/>
</dbReference>
<dbReference type="GO" id="GO:0071281">
    <property type="term" value="P:cellular response to iron ion"/>
    <property type="evidence" value="ECO:0007669"/>
    <property type="project" value="TreeGrafter"/>
</dbReference>
<evidence type="ECO:0000313" key="2">
    <source>
        <dbReference type="EMBL" id="HFC98014.1"/>
    </source>
</evidence>
<dbReference type="Pfam" id="PF01497">
    <property type="entry name" value="Peripla_BP_2"/>
    <property type="match status" value="1"/>
</dbReference>
<dbReference type="PANTHER" id="PTHR30535">
    <property type="entry name" value="VITAMIN B12-BINDING PROTEIN"/>
    <property type="match status" value="1"/>
</dbReference>
<accession>A0A7C3CSI4</accession>
<evidence type="ECO:0000259" key="1">
    <source>
        <dbReference type="PROSITE" id="PS50983"/>
    </source>
</evidence>
<organism evidence="2">
    <name type="scientific">Thermosulfurimonas dismutans</name>
    <dbReference type="NCBI Taxonomy" id="999894"/>
    <lineage>
        <taxon>Bacteria</taxon>
        <taxon>Pseudomonadati</taxon>
        <taxon>Thermodesulfobacteriota</taxon>
        <taxon>Thermodesulfobacteria</taxon>
        <taxon>Thermodesulfobacteriales</taxon>
        <taxon>Thermodesulfobacteriaceae</taxon>
        <taxon>Thermosulfurimonas</taxon>
    </lineage>
</organism>
<name>A0A7C3CSI4_9BACT</name>
<reference evidence="2" key="1">
    <citation type="journal article" date="2020" name="mSystems">
        <title>Genome- and Community-Level Interaction Insights into Carbon Utilization and Element Cycling Functions of Hydrothermarchaeota in Hydrothermal Sediment.</title>
        <authorList>
            <person name="Zhou Z."/>
            <person name="Liu Y."/>
            <person name="Xu W."/>
            <person name="Pan J."/>
            <person name="Luo Z.H."/>
            <person name="Li M."/>
        </authorList>
    </citation>
    <scope>NUCLEOTIDE SEQUENCE [LARGE SCALE GENOMIC DNA]</scope>
    <source>
        <strain evidence="2">HyVt-483</strain>
    </source>
</reference>
<sequence>MKRNPFWLLLGVIFFWGISARAARIVVLYPAASSVLRALGVSEKEVVGATRHDSTWPRAVKVGSHLRPNFELIRALRPDLVIVGSRRAFPEQAARRLDVPVFRYDPRTLSGLLEEILALGRVLHKEDRARDLVSELRERLRRLKPIYPPVTVIYEVSAFPLRVVGSRSIVSDLLRVAGGRNLIQIPKKHVLISPEEVLALSPEVYIYQVGPMNRNPLPPKRRPYFRGLRSRVLRVRELRFARPGLNIFEAAERLNEYFYTLRYHPEALTAQGDSLQ</sequence>
<dbReference type="SUPFAM" id="SSF53807">
    <property type="entry name" value="Helical backbone' metal receptor"/>
    <property type="match status" value="1"/>
</dbReference>
<gene>
    <name evidence="2" type="ORF">ENJ40_06105</name>
</gene>
<feature type="domain" description="Fe/B12 periplasmic-binding" evidence="1">
    <location>
        <begin position="24"/>
        <end position="262"/>
    </location>
</feature>